<sequence>MTALILTLAALGFLGLLLALGHGLSGSSPVVDRDAQRVRAELDAIAGRLTHHR</sequence>
<gene>
    <name evidence="1" type="ORF">ERS450000_02411</name>
</gene>
<dbReference type="KEGG" id="nfr:ERS450000_02411"/>
<dbReference type="GeneID" id="61136695"/>
<dbReference type="Proteomes" id="UP000057820">
    <property type="component" value="Chromosome 1"/>
</dbReference>
<protein>
    <submittedName>
        <fullName evidence="1">Uncharacterized protein</fullName>
    </submittedName>
</protein>
<dbReference type="RefSeq" id="WP_011208234.1">
    <property type="nucleotide sequence ID" value="NZ_CAACYE020000001.1"/>
</dbReference>
<accession>A0A0H5NQU9</accession>
<name>A0A0H5NQU9_NOCFR</name>
<organism evidence="1 2">
    <name type="scientific">Nocardia farcinica</name>
    <dbReference type="NCBI Taxonomy" id="37329"/>
    <lineage>
        <taxon>Bacteria</taxon>
        <taxon>Bacillati</taxon>
        <taxon>Actinomycetota</taxon>
        <taxon>Actinomycetes</taxon>
        <taxon>Mycobacteriales</taxon>
        <taxon>Nocardiaceae</taxon>
        <taxon>Nocardia</taxon>
    </lineage>
</organism>
<evidence type="ECO:0000313" key="1">
    <source>
        <dbReference type="EMBL" id="CRY77459.1"/>
    </source>
</evidence>
<proteinExistence type="predicted"/>
<dbReference type="AlphaFoldDB" id="A0A0H5NQU9"/>
<reference evidence="2" key="1">
    <citation type="submission" date="2015-03" db="EMBL/GenBank/DDBJ databases">
        <authorList>
            <consortium name="Pathogen Informatics"/>
        </authorList>
    </citation>
    <scope>NUCLEOTIDE SEQUENCE [LARGE SCALE GENOMIC DNA]</scope>
    <source>
        <strain evidence="2">NCTC11134</strain>
    </source>
</reference>
<evidence type="ECO:0000313" key="2">
    <source>
        <dbReference type="Proteomes" id="UP000057820"/>
    </source>
</evidence>
<dbReference type="EMBL" id="LN868938">
    <property type="protein sequence ID" value="CRY77459.1"/>
    <property type="molecule type" value="Genomic_DNA"/>
</dbReference>